<gene>
    <name evidence="4" type="ORF">TWF694_003506</name>
</gene>
<keyword evidence="1" id="KW-0732">Signal</keyword>
<sequence>MLSSTIFSVALSYGLLGLRALAGPVTTDQLAVLQPIREDDLTAGNLKLQELRSRSIADSMANAVELLPLHEDEFTPSHLRKRGDDLSRLDLKDEVRMIYGGVTAKSQIYMANMTLYQPSKDHPLIMMESFDSLLKSVSCSTGSTKLSFNTKEAMDYAIKAWDWVNEREADHFFLIANHKSCGDDTQRTPYKVVGVKYDDKAFTSVLTTEPIAWDSLAGDFELNLGSAVLPSRLRRRGVQVSSVDITKRGFWDIFTTFDFGKSVYWDLSVGDHSRRSIFQEPFHEIKRLEVTCVGCYITGGIQISGYVKVENFAVKVLQFGAKPKNFNAKVEIETVLRAAIPKGAFNLDQTLFEMGIPGLSIPGIFTLGPSLQYHVGFGLSTSGVANFSVGVTASLPNTAALINDVTDGSNSGATGFEGSTIKPILKMNELSVSAFASVYSQPNVAFGVKVLTKYGAECTLELKLPVVNVGVTGGFNERGFCPEKDRSITNGMKVTAGANIELWFKAVKFTGLSKWFPDFDRKLWGVRWPFLDSCFPWGPANSGQILPEKPTEMLSDLGLPTTGPVTLDEAETLAPIPGF</sequence>
<dbReference type="Pfam" id="PF23865">
    <property type="entry name" value="DUF7223"/>
    <property type="match status" value="1"/>
</dbReference>
<reference evidence="4 5" key="1">
    <citation type="submission" date="2019-10" db="EMBL/GenBank/DDBJ databases">
        <authorList>
            <person name="Palmer J.M."/>
        </authorList>
    </citation>
    <scope>NUCLEOTIDE SEQUENCE [LARGE SCALE GENOMIC DNA]</scope>
    <source>
        <strain evidence="4 5">TWF694</strain>
    </source>
</reference>
<accession>A0AAV9WZR0</accession>
<dbReference type="InterPro" id="IPR055647">
    <property type="entry name" value="DUF7223"/>
</dbReference>
<evidence type="ECO:0000313" key="4">
    <source>
        <dbReference type="EMBL" id="KAK6530137.1"/>
    </source>
</evidence>
<evidence type="ECO:0000259" key="3">
    <source>
        <dbReference type="Pfam" id="PF23865"/>
    </source>
</evidence>
<protein>
    <submittedName>
        <fullName evidence="4">Uncharacterized protein</fullName>
    </submittedName>
</protein>
<comment type="caution">
    <text evidence="4">The sequence shown here is derived from an EMBL/GenBank/DDBJ whole genome shotgun (WGS) entry which is preliminary data.</text>
</comment>
<feature type="signal peptide" evidence="1">
    <location>
        <begin position="1"/>
        <end position="27"/>
    </location>
</feature>
<evidence type="ECO:0000313" key="5">
    <source>
        <dbReference type="Proteomes" id="UP001365542"/>
    </source>
</evidence>
<dbReference type="Pfam" id="PF22974">
    <property type="entry name" value="DUF7029"/>
    <property type="match status" value="1"/>
</dbReference>
<organism evidence="4 5">
    <name type="scientific">Orbilia ellipsospora</name>
    <dbReference type="NCBI Taxonomy" id="2528407"/>
    <lineage>
        <taxon>Eukaryota</taxon>
        <taxon>Fungi</taxon>
        <taxon>Dikarya</taxon>
        <taxon>Ascomycota</taxon>
        <taxon>Pezizomycotina</taxon>
        <taxon>Orbiliomycetes</taxon>
        <taxon>Orbiliales</taxon>
        <taxon>Orbiliaceae</taxon>
        <taxon>Orbilia</taxon>
    </lineage>
</organism>
<evidence type="ECO:0000259" key="2">
    <source>
        <dbReference type="Pfam" id="PF22974"/>
    </source>
</evidence>
<dbReference type="AlphaFoldDB" id="A0AAV9WZR0"/>
<dbReference type="Proteomes" id="UP001365542">
    <property type="component" value="Unassembled WGS sequence"/>
</dbReference>
<dbReference type="InterPro" id="IPR054293">
    <property type="entry name" value="DUF7029"/>
</dbReference>
<feature type="chain" id="PRO_5043934120" evidence="1">
    <location>
        <begin position="28"/>
        <end position="579"/>
    </location>
</feature>
<name>A0AAV9WZR0_9PEZI</name>
<feature type="domain" description="DUF7029" evidence="2">
    <location>
        <begin position="118"/>
        <end position="221"/>
    </location>
</feature>
<feature type="domain" description="DUF7223" evidence="3">
    <location>
        <begin position="275"/>
        <end position="535"/>
    </location>
</feature>
<dbReference type="EMBL" id="JAVHJO010000013">
    <property type="protein sequence ID" value="KAK6530137.1"/>
    <property type="molecule type" value="Genomic_DNA"/>
</dbReference>
<evidence type="ECO:0000256" key="1">
    <source>
        <dbReference type="SAM" id="SignalP"/>
    </source>
</evidence>
<keyword evidence="5" id="KW-1185">Reference proteome</keyword>
<proteinExistence type="predicted"/>